<protein>
    <recommendedName>
        <fullName evidence="6">RNA polymerase sigma factor 70 region 4 type 2 domain-containing protein</fullName>
    </recommendedName>
</protein>
<reference evidence="7 8" key="1">
    <citation type="journal article" date="2019" name="Int. J. Syst. Evol. Microbiol.">
        <title>The Global Catalogue of Microorganisms (GCM) 10K type strain sequencing project: providing services to taxonomists for standard genome sequencing and annotation.</title>
        <authorList>
            <consortium name="The Broad Institute Genomics Platform"/>
            <consortium name="The Broad Institute Genome Sequencing Center for Infectious Disease"/>
            <person name="Wu L."/>
            <person name="Ma J."/>
        </authorList>
    </citation>
    <scope>NUCLEOTIDE SEQUENCE [LARGE SCALE GENOMIC DNA]</scope>
    <source>
        <strain evidence="7 8">JCM 11813</strain>
    </source>
</reference>
<sequence length="266" mass="29715">MSTHIERNAQSLDPAEATKLKAWLSHCSAFSHDERLAPLTLLLSHKVSEARWSRPGEVPLTARWLLTIADSVTGSRQSRDYLCGAVFDHVCDSVTSDHDVTEQMQVDPRTRLRAARAWSELTELEQTRSALLATEDGMAQREIARLLGVSQTEVHRMLRRARTVSRDWFATTPRELILEYNAGIISRGMLVGRLGGVAEGAGGPGELDDGYKPDSWDEVRDAYLDGLLTEEEYEELRAKSSQRRDSEGRHAVSETGQTEDQVRAAQ</sequence>
<comment type="caution">
    <text evidence="7">The sequence shown here is derived from an EMBL/GenBank/DDBJ whole genome shotgun (WGS) entry which is preliminary data.</text>
</comment>
<dbReference type="RefSeq" id="WP_343906749.1">
    <property type="nucleotide sequence ID" value="NZ_BAAAJE010000006.1"/>
</dbReference>
<dbReference type="Proteomes" id="UP001499979">
    <property type="component" value="Unassembled WGS sequence"/>
</dbReference>
<keyword evidence="4" id="KW-0804">Transcription</keyword>
<evidence type="ECO:0000256" key="1">
    <source>
        <dbReference type="ARBA" id="ARBA00010641"/>
    </source>
</evidence>
<keyword evidence="2" id="KW-0805">Transcription regulation</keyword>
<feature type="compositionally biased region" description="Basic and acidic residues" evidence="5">
    <location>
        <begin position="235"/>
        <end position="252"/>
    </location>
</feature>
<dbReference type="InterPro" id="IPR013249">
    <property type="entry name" value="RNA_pol_sigma70_r4_t2"/>
</dbReference>
<evidence type="ECO:0000256" key="4">
    <source>
        <dbReference type="ARBA" id="ARBA00023163"/>
    </source>
</evidence>
<evidence type="ECO:0000256" key="2">
    <source>
        <dbReference type="ARBA" id="ARBA00023015"/>
    </source>
</evidence>
<evidence type="ECO:0000256" key="5">
    <source>
        <dbReference type="SAM" id="MobiDB-lite"/>
    </source>
</evidence>
<keyword evidence="8" id="KW-1185">Reference proteome</keyword>
<comment type="similarity">
    <text evidence="1">Belongs to the sigma-70 factor family. ECF subfamily.</text>
</comment>
<dbReference type="EMBL" id="BAAAJE010000006">
    <property type="protein sequence ID" value="GAA1134817.1"/>
    <property type="molecule type" value="Genomic_DNA"/>
</dbReference>
<gene>
    <name evidence="7" type="ORF">GCM10009606_13810</name>
</gene>
<proteinExistence type="inferred from homology"/>
<feature type="region of interest" description="Disordered" evidence="5">
    <location>
        <begin position="234"/>
        <end position="266"/>
    </location>
</feature>
<dbReference type="Gene3D" id="1.10.10.60">
    <property type="entry name" value="Homeodomain-like"/>
    <property type="match status" value="1"/>
</dbReference>
<organism evidence="7 8">
    <name type="scientific">Nocardioides aquiterrae</name>
    <dbReference type="NCBI Taxonomy" id="203799"/>
    <lineage>
        <taxon>Bacteria</taxon>
        <taxon>Bacillati</taxon>
        <taxon>Actinomycetota</taxon>
        <taxon>Actinomycetes</taxon>
        <taxon>Propionibacteriales</taxon>
        <taxon>Nocardioidaceae</taxon>
        <taxon>Nocardioides</taxon>
    </lineage>
</organism>
<evidence type="ECO:0000313" key="8">
    <source>
        <dbReference type="Proteomes" id="UP001499979"/>
    </source>
</evidence>
<name>A0ABN1UB11_9ACTN</name>
<evidence type="ECO:0000313" key="7">
    <source>
        <dbReference type="EMBL" id="GAA1134817.1"/>
    </source>
</evidence>
<evidence type="ECO:0000259" key="6">
    <source>
        <dbReference type="Pfam" id="PF08281"/>
    </source>
</evidence>
<accession>A0ABN1UB11</accession>
<keyword evidence="3" id="KW-0731">Sigma factor</keyword>
<dbReference type="Pfam" id="PF08281">
    <property type="entry name" value="Sigma70_r4_2"/>
    <property type="match status" value="1"/>
</dbReference>
<feature type="domain" description="RNA polymerase sigma factor 70 region 4 type 2" evidence="6">
    <location>
        <begin position="125"/>
        <end position="162"/>
    </location>
</feature>
<evidence type="ECO:0000256" key="3">
    <source>
        <dbReference type="ARBA" id="ARBA00023082"/>
    </source>
</evidence>